<dbReference type="PANTHER" id="PTHR21272">
    <property type="entry name" value="CATABOLIC 3-DEHYDROQUINASE"/>
    <property type="match status" value="1"/>
</dbReference>
<comment type="subunit">
    <text evidence="5 9">Homododecamer.</text>
</comment>
<keyword evidence="11" id="KW-1185">Reference proteome</keyword>
<feature type="binding site" evidence="9">
    <location>
        <position position="81"/>
    </location>
    <ligand>
        <name>substrate</name>
    </ligand>
</feature>
<dbReference type="Gene3D" id="3.40.50.9100">
    <property type="entry name" value="Dehydroquinase, class II"/>
    <property type="match status" value="1"/>
</dbReference>
<keyword evidence="9" id="KW-0028">Amino-acid biosynthesis</keyword>
<dbReference type="PANTHER" id="PTHR21272:SF3">
    <property type="entry name" value="CATABOLIC 3-DEHYDROQUINASE"/>
    <property type="match status" value="1"/>
</dbReference>
<dbReference type="CDD" id="cd00466">
    <property type="entry name" value="DHQase_II"/>
    <property type="match status" value="1"/>
</dbReference>
<dbReference type="NCBIfam" id="NF003805">
    <property type="entry name" value="PRK05395.1-2"/>
    <property type="match status" value="1"/>
</dbReference>
<name>A0ABY4W141_9PROT</name>
<sequence length="146" mass="15648">MAASVLVINGPNLNLLGTREPDVYGSITLKDIEDTVRTYGDRLTIKTDFFQSNVEGELVAAIQNAAGEFDGIILNAAAYTHTSIALMDAIKATGIPTIEVHLSNVFAREEFRHHSYISPVATGVICGFGAKGYVLAMDALADIFDV</sequence>
<evidence type="ECO:0000256" key="4">
    <source>
        <dbReference type="ARBA" id="ARBA00011037"/>
    </source>
</evidence>
<dbReference type="EC" id="4.2.1.10" evidence="6 9"/>
<feature type="binding site" evidence="9">
    <location>
        <position position="75"/>
    </location>
    <ligand>
        <name>substrate</name>
    </ligand>
</feature>
<dbReference type="RefSeq" id="WP_251932206.1">
    <property type="nucleotide sequence ID" value="NZ_CP098747.1"/>
</dbReference>
<dbReference type="NCBIfam" id="NF003806">
    <property type="entry name" value="PRK05395.1-3"/>
    <property type="match status" value="1"/>
</dbReference>
<dbReference type="InterPro" id="IPR036441">
    <property type="entry name" value="DHquinase_II_sf"/>
</dbReference>
<evidence type="ECO:0000256" key="9">
    <source>
        <dbReference type="HAMAP-Rule" id="MF_00169"/>
    </source>
</evidence>
<feature type="binding site" evidence="9">
    <location>
        <position position="88"/>
    </location>
    <ligand>
        <name>substrate</name>
    </ligand>
</feature>
<organism evidence="10 11">
    <name type="scientific">Sneathiella marina</name>
    <dbReference type="NCBI Taxonomy" id="2950108"/>
    <lineage>
        <taxon>Bacteria</taxon>
        <taxon>Pseudomonadati</taxon>
        <taxon>Pseudomonadota</taxon>
        <taxon>Alphaproteobacteria</taxon>
        <taxon>Sneathiellales</taxon>
        <taxon>Sneathiellaceae</taxon>
        <taxon>Sneathiella</taxon>
    </lineage>
</organism>
<proteinExistence type="inferred from homology"/>
<reference evidence="10" key="1">
    <citation type="submission" date="2022-06" db="EMBL/GenBank/DDBJ databases">
        <title>Sneathiella actinostolidae sp. nov., isolated from a sea anemonein the Western Pacific Ocean.</title>
        <authorList>
            <person name="Wei M.J."/>
        </authorList>
    </citation>
    <scope>NUCLEOTIDE SEQUENCE</scope>
    <source>
        <strain evidence="10">PHK-P5</strain>
    </source>
</reference>
<feature type="site" description="Transition state stabilizer" evidence="9">
    <location>
        <position position="19"/>
    </location>
</feature>
<dbReference type="InterPro" id="IPR001874">
    <property type="entry name" value="DHquinase_II"/>
</dbReference>
<dbReference type="SUPFAM" id="SSF52304">
    <property type="entry name" value="Type II 3-dehydroquinate dehydratase"/>
    <property type="match status" value="1"/>
</dbReference>
<dbReference type="HAMAP" id="MF_00169">
    <property type="entry name" value="AroQ"/>
    <property type="match status" value="1"/>
</dbReference>
<evidence type="ECO:0000313" key="11">
    <source>
        <dbReference type="Proteomes" id="UP001056291"/>
    </source>
</evidence>
<comment type="catalytic activity">
    <reaction evidence="1 9">
        <text>3-dehydroquinate = 3-dehydroshikimate + H2O</text>
        <dbReference type="Rhea" id="RHEA:21096"/>
        <dbReference type="ChEBI" id="CHEBI:15377"/>
        <dbReference type="ChEBI" id="CHEBI:16630"/>
        <dbReference type="ChEBI" id="CHEBI:32364"/>
        <dbReference type="EC" id="4.2.1.10"/>
    </reaction>
</comment>
<evidence type="ECO:0000256" key="6">
    <source>
        <dbReference type="ARBA" id="ARBA00012060"/>
    </source>
</evidence>
<comment type="similarity">
    <text evidence="4 9">Belongs to the type-II 3-dehydroquinase family.</text>
</comment>
<evidence type="ECO:0000256" key="3">
    <source>
        <dbReference type="ARBA" id="ARBA00004902"/>
    </source>
</evidence>
<dbReference type="NCBIfam" id="TIGR01088">
    <property type="entry name" value="aroQ"/>
    <property type="match status" value="1"/>
</dbReference>
<dbReference type="Pfam" id="PF01220">
    <property type="entry name" value="DHquinase_II"/>
    <property type="match status" value="1"/>
</dbReference>
<gene>
    <name evidence="9 10" type="primary">aroQ</name>
    <name evidence="10" type="ORF">NBZ79_09815</name>
</gene>
<feature type="active site" description="Proton acceptor" evidence="9">
    <location>
        <position position="24"/>
    </location>
</feature>
<dbReference type="PIRSF" id="PIRSF001399">
    <property type="entry name" value="DHquinase_II"/>
    <property type="match status" value="1"/>
</dbReference>
<evidence type="ECO:0000256" key="5">
    <source>
        <dbReference type="ARBA" id="ARBA00011193"/>
    </source>
</evidence>
<feature type="binding site" evidence="9">
    <location>
        <position position="112"/>
    </location>
    <ligand>
        <name>substrate</name>
    </ligand>
</feature>
<dbReference type="GO" id="GO:0003855">
    <property type="term" value="F:3-dehydroquinate dehydratase activity"/>
    <property type="evidence" value="ECO:0007669"/>
    <property type="project" value="UniProtKB-EC"/>
</dbReference>
<dbReference type="Proteomes" id="UP001056291">
    <property type="component" value="Chromosome"/>
</dbReference>
<dbReference type="NCBIfam" id="NF003807">
    <property type="entry name" value="PRK05395.1-4"/>
    <property type="match status" value="1"/>
</dbReference>
<feature type="active site" description="Proton donor" evidence="9">
    <location>
        <position position="101"/>
    </location>
</feature>
<keyword evidence="7 9" id="KW-0057">Aromatic amino acid biosynthesis</keyword>
<dbReference type="PROSITE" id="PS01029">
    <property type="entry name" value="DEHYDROQUINASE_II"/>
    <property type="match status" value="1"/>
</dbReference>
<keyword evidence="8 9" id="KW-0456">Lyase</keyword>
<dbReference type="EMBL" id="CP098747">
    <property type="protein sequence ID" value="USG59485.1"/>
    <property type="molecule type" value="Genomic_DNA"/>
</dbReference>
<evidence type="ECO:0000256" key="7">
    <source>
        <dbReference type="ARBA" id="ARBA00023141"/>
    </source>
</evidence>
<accession>A0ABY4W141</accession>
<comment type="function">
    <text evidence="2 9">Catalyzes a trans-dehydration via an enolate intermediate.</text>
</comment>
<evidence type="ECO:0000256" key="8">
    <source>
        <dbReference type="ARBA" id="ARBA00023239"/>
    </source>
</evidence>
<protein>
    <recommendedName>
        <fullName evidence="6 9">3-dehydroquinate dehydratase</fullName>
        <shortName evidence="9">3-dehydroquinase</shortName>
        <ecNumber evidence="6 9">4.2.1.10</ecNumber>
    </recommendedName>
    <alternativeName>
        <fullName evidence="9">Type II DHQase</fullName>
    </alternativeName>
</protein>
<evidence type="ECO:0000313" key="10">
    <source>
        <dbReference type="EMBL" id="USG59485.1"/>
    </source>
</evidence>
<evidence type="ECO:0000256" key="2">
    <source>
        <dbReference type="ARBA" id="ARBA00003924"/>
    </source>
</evidence>
<feature type="binding site" evidence="9">
    <location>
        <begin position="102"/>
        <end position="103"/>
    </location>
    <ligand>
        <name>substrate</name>
    </ligand>
</feature>
<evidence type="ECO:0000256" key="1">
    <source>
        <dbReference type="ARBA" id="ARBA00001864"/>
    </source>
</evidence>
<comment type="pathway">
    <text evidence="3 9">Metabolic intermediate biosynthesis; chorismate biosynthesis; chorismate from D-erythrose 4-phosphate and phosphoenolpyruvate: step 3/7.</text>
</comment>
<dbReference type="NCBIfam" id="NF003804">
    <property type="entry name" value="PRK05395.1-1"/>
    <property type="match status" value="1"/>
</dbReference>
<dbReference type="InterPro" id="IPR018509">
    <property type="entry name" value="DHquinase_II_CS"/>
</dbReference>